<keyword evidence="5" id="KW-0560">Oxidoreductase</keyword>
<dbReference type="EC" id="2.5.1.18" evidence="2"/>
<dbReference type="OrthoDB" id="4951845at2759"/>
<accession>A0A9Q0C859</accession>
<dbReference type="GO" id="GO:0006749">
    <property type="term" value="P:glutathione metabolic process"/>
    <property type="evidence" value="ECO:0007669"/>
    <property type="project" value="InterPro"/>
</dbReference>
<dbReference type="InterPro" id="IPR004046">
    <property type="entry name" value="GST_C"/>
</dbReference>
<dbReference type="InterPro" id="IPR010987">
    <property type="entry name" value="Glutathione-S-Trfase_C-like"/>
</dbReference>
<evidence type="ECO:0000256" key="7">
    <source>
        <dbReference type="ARBA" id="ARBA00032681"/>
    </source>
</evidence>
<dbReference type="EC" id="1.20.4.2" evidence="3"/>
<dbReference type="InterPro" id="IPR004045">
    <property type="entry name" value="Glutathione_S-Trfase_N"/>
</dbReference>
<dbReference type="Proteomes" id="UP001151287">
    <property type="component" value="Unassembled WGS sequence"/>
</dbReference>
<evidence type="ECO:0000256" key="2">
    <source>
        <dbReference type="ARBA" id="ARBA00012452"/>
    </source>
</evidence>
<comment type="caution">
    <text evidence="14">The sequence shown here is derived from an EMBL/GenBank/DDBJ whole genome shotgun (WGS) entry which is preliminary data.</text>
</comment>
<feature type="domain" description="GST C-terminal" evidence="13">
    <location>
        <begin position="87"/>
        <end position="218"/>
    </location>
</feature>
<evidence type="ECO:0000256" key="6">
    <source>
        <dbReference type="ARBA" id="ARBA00032186"/>
    </source>
</evidence>
<dbReference type="GO" id="GO:0045174">
    <property type="term" value="F:glutathione dehydrogenase (ascorbate) activity"/>
    <property type="evidence" value="ECO:0007669"/>
    <property type="project" value="UniProtKB-EC"/>
</dbReference>
<evidence type="ECO:0000256" key="4">
    <source>
        <dbReference type="ARBA" id="ARBA00022679"/>
    </source>
</evidence>
<comment type="catalytic activity">
    <reaction evidence="10">
        <text>L-dehydroascorbate + 2 glutathione = glutathione disulfide + L-ascorbate</text>
        <dbReference type="Rhea" id="RHEA:24424"/>
        <dbReference type="ChEBI" id="CHEBI:38290"/>
        <dbReference type="ChEBI" id="CHEBI:57925"/>
        <dbReference type="ChEBI" id="CHEBI:58297"/>
        <dbReference type="ChEBI" id="CHEBI:58539"/>
        <dbReference type="EC" id="1.8.5.1"/>
    </reaction>
</comment>
<protein>
    <recommendedName>
        <fullName evidence="6">Glutathione-dependent dehydroascorbate reductase</fullName>
        <ecNumber evidence="3">1.20.4.2</ecNumber>
        <ecNumber evidence="1">1.8.5.1</ecNumber>
        <ecNumber evidence="2">2.5.1.18</ecNumber>
    </recommendedName>
    <alternativeName>
        <fullName evidence="7">Monomethylarsonic acid reductase</fullName>
    </alternativeName>
</protein>
<dbReference type="PROSITE" id="PS50404">
    <property type="entry name" value="GST_NTER"/>
    <property type="match status" value="1"/>
</dbReference>
<feature type="domain" description="GST N-terminal" evidence="12">
    <location>
        <begin position="3"/>
        <end position="82"/>
    </location>
</feature>
<dbReference type="InterPro" id="IPR045073">
    <property type="entry name" value="Omega/Tau-like"/>
</dbReference>
<organism evidence="14 15">
    <name type="scientific">Rhynchospora breviuscula</name>
    <dbReference type="NCBI Taxonomy" id="2022672"/>
    <lineage>
        <taxon>Eukaryota</taxon>
        <taxon>Viridiplantae</taxon>
        <taxon>Streptophyta</taxon>
        <taxon>Embryophyta</taxon>
        <taxon>Tracheophyta</taxon>
        <taxon>Spermatophyta</taxon>
        <taxon>Magnoliopsida</taxon>
        <taxon>Liliopsida</taxon>
        <taxon>Poales</taxon>
        <taxon>Cyperaceae</taxon>
        <taxon>Cyperoideae</taxon>
        <taxon>Rhynchosporeae</taxon>
        <taxon>Rhynchospora</taxon>
    </lineage>
</organism>
<name>A0A9Q0C859_9POAL</name>
<sequence>MGETLKLFGWKVSPYSHRAEVALRLKGVKYEFIHEDLANKSDMLIRYNPILKKIPVLLQGDTPIVESQVIVEYIDEVFDGHPILPKDPYERAEARFWARFIDEKVRPQAWMSCWTDGETQKSFIAQAKESLATLQGRLEGKKFFGGDSIGLIDIMACSLALWYGVMQEVVGLNLLNEDDYPELCRWGEEYRNAEAVKECLPERELIVGFFAPRKDRIFATKAPVYD</sequence>
<dbReference type="InterPro" id="IPR045074">
    <property type="entry name" value="GST_C_Tau"/>
</dbReference>
<dbReference type="SFLD" id="SFLDS00019">
    <property type="entry name" value="Glutathione_Transferase_(cytos"/>
    <property type="match status" value="1"/>
</dbReference>
<evidence type="ECO:0000256" key="9">
    <source>
        <dbReference type="ARBA" id="ARBA00048353"/>
    </source>
</evidence>
<evidence type="ECO:0000313" key="15">
    <source>
        <dbReference type="Proteomes" id="UP001151287"/>
    </source>
</evidence>
<evidence type="ECO:0000256" key="10">
    <source>
        <dbReference type="ARBA" id="ARBA00049544"/>
    </source>
</evidence>
<dbReference type="EC" id="1.8.5.1" evidence="1"/>
<comment type="similarity">
    <text evidence="11">Belongs to the GST superfamily.</text>
</comment>
<dbReference type="GO" id="GO:0004364">
    <property type="term" value="F:glutathione transferase activity"/>
    <property type="evidence" value="ECO:0007669"/>
    <property type="project" value="UniProtKB-EC"/>
</dbReference>
<keyword evidence="4" id="KW-0808">Transferase</keyword>
<evidence type="ECO:0000313" key="14">
    <source>
        <dbReference type="EMBL" id="KAJ1689043.1"/>
    </source>
</evidence>
<dbReference type="GO" id="GO:0005737">
    <property type="term" value="C:cytoplasm"/>
    <property type="evidence" value="ECO:0007669"/>
    <property type="project" value="InterPro"/>
</dbReference>
<evidence type="ECO:0000256" key="8">
    <source>
        <dbReference type="ARBA" id="ARBA00047960"/>
    </source>
</evidence>
<evidence type="ECO:0000256" key="1">
    <source>
        <dbReference type="ARBA" id="ARBA00012436"/>
    </source>
</evidence>
<dbReference type="SFLD" id="SFLDG01152">
    <property type="entry name" value="Main.3:_Omega-_and_Tau-like"/>
    <property type="match status" value="1"/>
</dbReference>
<dbReference type="PANTHER" id="PTHR11260:SF676">
    <property type="entry name" value="GLUTATHIONE S-TRANSFERASE U8"/>
    <property type="match status" value="1"/>
</dbReference>
<dbReference type="SUPFAM" id="SSF52833">
    <property type="entry name" value="Thioredoxin-like"/>
    <property type="match status" value="1"/>
</dbReference>
<dbReference type="PROSITE" id="PS50405">
    <property type="entry name" value="GST_CTER"/>
    <property type="match status" value="1"/>
</dbReference>
<dbReference type="InterPro" id="IPR040079">
    <property type="entry name" value="Glutathione_S-Trfase"/>
</dbReference>
<comment type="catalytic activity">
    <reaction evidence="9">
        <text>methylarsonate + 2 glutathione + H(+) = methylarsonous acid + glutathione disulfide + H2O</text>
        <dbReference type="Rhea" id="RHEA:15969"/>
        <dbReference type="ChEBI" id="CHEBI:15377"/>
        <dbReference type="ChEBI" id="CHEBI:15378"/>
        <dbReference type="ChEBI" id="CHEBI:17826"/>
        <dbReference type="ChEBI" id="CHEBI:33409"/>
        <dbReference type="ChEBI" id="CHEBI:57925"/>
        <dbReference type="ChEBI" id="CHEBI:58297"/>
        <dbReference type="EC" id="1.20.4.2"/>
    </reaction>
</comment>
<evidence type="ECO:0000256" key="3">
    <source>
        <dbReference type="ARBA" id="ARBA00013060"/>
    </source>
</evidence>
<dbReference type="SUPFAM" id="SSF47616">
    <property type="entry name" value="GST C-terminal domain-like"/>
    <property type="match status" value="1"/>
</dbReference>
<dbReference type="CDD" id="cd03185">
    <property type="entry name" value="GST_C_Tau"/>
    <property type="match status" value="1"/>
</dbReference>
<reference evidence="14" key="1">
    <citation type="journal article" date="2022" name="Cell">
        <title>Repeat-based holocentromeres influence genome architecture and karyotype evolution.</title>
        <authorList>
            <person name="Hofstatter P.G."/>
            <person name="Thangavel G."/>
            <person name="Lux T."/>
            <person name="Neumann P."/>
            <person name="Vondrak T."/>
            <person name="Novak P."/>
            <person name="Zhang M."/>
            <person name="Costa L."/>
            <person name="Castellani M."/>
            <person name="Scott A."/>
            <person name="Toegelov H."/>
            <person name="Fuchs J."/>
            <person name="Mata-Sucre Y."/>
            <person name="Dias Y."/>
            <person name="Vanzela A.L.L."/>
            <person name="Huettel B."/>
            <person name="Almeida C.C.S."/>
            <person name="Simkova H."/>
            <person name="Souza G."/>
            <person name="Pedrosa-Harand A."/>
            <person name="Macas J."/>
            <person name="Mayer K.F.X."/>
            <person name="Houben A."/>
            <person name="Marques A."/>
        </authorList>
    </citation>
    <scope>NUCLEOTIDE SEQUENCE</scope>
    <source>
        <strain evidence="14">RhyBre1mFocal</strain>
    </source>
</reference>
<dbReference type="Pfam" id="PF00043">
    <property type="entry name" value="GST_C"/>
    <property type="match status" value="1"/>
</dbReference>
<dbReference type="AlphaFoldDB" id="A0A9Q0C859"/>
<dbReference type="InterPro" id="IPR036282">
    <property type="entry name" value="Glutathione-S-Trfase_C_sf"/>
</dbReference>
<dbReference type="SFLD" id="SFLDG00358">
    <property type="entry name" value="Main_(cytGST)"/>
    <property type="match status" value="1"/>
</dbReference>
<dbReference type="GO" id="GO:0050610">
    <property type="term" value="F:methylarsonate reductase activity"/>
    <property type="evidence" value="ECO:0007669"/>
    <property type="project" value="UniProtKB-EC"/>
</dbReference>
<evidence type="ECO:0000259" key="12">
    <source>
        <dbReference type="PROSITE" id="PS50404"/>
    </source>
</evidence>
<evidence type="ECO:0000259" key="13">
    <source>
        <dbReference type="PROSITE" id="PS50405"/>
    </source>
</evidence>
<keyword evidence="15" id="KW-1185">Reference proteome</keyword>
<dbReference type="Gene3D" id="3.40.30.10">
    <property type="entry name" value="Glutaredoxin"/>
    <property type="match status" value="1"/>
</dbReference>
<dbReference type="InterPro" id="IPR005442">
    <property type="entry name" value="GST_omega"/>
</dbReference>
<dbReference type="Gene3D" id="1.20.1050.10">
    <property type="match status" value="1"/>
</dbReference>
<evidence type="ECO:0000256" key="11">
    <source>
        <dbReference type="RuleBase" id="RU003494"/>
    </source>
</evidence>
<dbReference type="InterPro" id="IPR036249">
    <property type="entry name" value="Thioredoxin-like_sf"/>
</dbReference>
<dbReference type="FunFam" id="1.20.1050.10:FF:000012">
    <property type="entry name" value="Tau class glutathione S-transferase"/>
    <property type="match status" value="1"/>
</dbReference>
<proteinExistence type="inferred from homology"/>
<dbReference type="EMBL" id="JAMQYH010000004">
    <property type="protein sequence ID" value="KAJ1689043.1"/>
    <property type="molecule type" value="Genomic_DNA"/>
</dbReference>
<gene>
    <name evidence="14" type="ORF">LUZ63_013198</name>
</gene>
<dbReference type="PRINTS" id="PR01625">
    <property type="entry name" value="GSTRNSFRASEO"/>
</dbReference>
<evidence type="ECO:0000256" key="5">
    <source>
        <dbReference type="ARBA" id="ARBA00023002"/>
    </source>
</evidence>
<dbReference type="CDD" id="cd03058">
    <property type="entry name" value="GST_N_Tau"/>
    <property type="match status" value="1"/>
</dbReference>
<comment type="catalytic activity">
    <reaction evidence="8">
        <text>RX + glutathione = an S-substituted glutathione + a halide anion + H(+)</text>
        <dbReference type="Rhea" id="RHEA:16437"/>
        <dbReference type="ChEBI" id="CHEBI:15378"/>
        <dbReference type="ChEBI" id="CHEBI:16042"/>
        <dbReference type="ChEBI" id="CHEBI:17792"/>
        <dbReference type="ChEBI" id="CHEBI:57925"/>
        <dbReference type="ChEBI" id="CHEBI:90779"/>
        <dbReference type="EC" id="2.5.1.18"/>
    </reaction>
</comment>
<dbReference type="PANTHER" id="PTHR11260">
    <property type="entry name" value="GLUTATHIONE S-TRANSFERASE, GST, SUPERFAMILY, GST DOMAIN CONTAINING"/>
    <property type="match status" value="1"/>
</dbReference>
<dbReference type="Pfam" id="PF02798">
    <property type="entry name" value="GST_N"/>
    <property type="match status" value="1"/>
</dbReference>